<feature type="region of interest" description="Adenylyl removase" evidence="7">
    <location>
        <begin position="1"/>
        <end position="457"/>
    </location>
</feature>
<comment type="catalytic activity">
    <reaction evidence="7">
        <text>[glutamine synthetase]-O(4)-(5'-adenylyl)-L-tyrosine + phosphate = [glutamine synthetase]-L-tyrosine + ADP</text>
        <dbReference type="Rhea" id="RHEA:43716"/>
        <dbReference type="Rhea" id="RHEA-COMP:10660"/>
        <dbReference type="Rhea" id="RHEA-COMP:10661"/>
        <dbReference type="ChEBI" id="CHEBI:43474"/>
        <dbReference type="ChEBI" id="CHEBI:46858"/>
        <dbReference type="ChEBI" id="CHEBI:83624"/>
        <dbReference type="ChEBI" id="CHEBI:456216"/>
        <dbReference type="EC" id="2.7.7.89"/>
    </reaction>
</comment>
<dbReference type="Pfam" id="PF08335">
    <property type="entry name" value="GlnD_UR_UTase"/>
    <property type="match status" value="2"/>
</dbReference>
<dbReference type="InterPro" id="IPR013546">
    <property type="entry name" value="PII_UdlTrfase/GS_AdlTrfase"/>
</dbReference>
<keyword evidence="6 7" id="KW-0511">Multifunctional enzyme</keyword>
<comment type="similarity">
    <text evidence="7">Belongs to the GlnE family.</text>
</comment>
<evidence type="ECO:0000259" key="8">
    <source>
        <dbReference type="Pfam" id="PF03710"/>
    </source>
</evidence>
<dbReference type="GO" id="GO:0047388">
    <property type="term" value="F:[glutamine synthetase]-adenylyl-L-tyrosine phosphorylase activity"/>
    <property type="evidence" value="ECO:0007669"/>
    <property type="project" value="UniProtKB-EC"/>
</dbReference>
<comment type="catalytic activity">
    <reaction evidence="7">
        <text>[glutamine synthetase]-L-tyrosine + ATP = [glutamine synthetase]-O(4)-(5'-adenylyl)-L-tyrosine + diphosphate</text>
        <dbReference type="Rhea" id="RHEA:18589"/>
        <dbReference type="Rhea" id="RHEA-COMP:10660"/>
        <dbReference type="Rhea" id="RHEA-COMP:10661"/>
        <dbReference type="ChEBI" id="CHEBI:30616"/>
        <dbReference type="ChEBI" id="CHEBI:33019"/>
        <dbReference type="ChEBI" id="CHEBI:46858"/>
        <dbReference type="ChEBI" id="CHEBI:83624"/>
        <dbReference type="EC" id="2.7.7.42"/>
    </reaction>
</comment>
<evidence type="ECO:0000259" key="9">
    <source>
        <dbReference type="Pfam" id="PF08335"/>
    </source>
</evidence>
<dbReference type="InterPro" id="IPR023057">
    <property type="entry name" value="GlnE"/>
</dbReference>
<keyword evidence="3 7" id="KW-0547">Nucleotide-binding</keyword>
<dbReference type="NCBIfam" id="NF008292">
    <property type="entry name" value="PRK11072.1"/>
    <property type="match status" value="1"/>
</dbReference>
<feature type="domain" description="Glutamate-ammonia ligase adenylyltransferase repeated" evidence="8">
    <location>
        <begin position="43"/>
        <end position="286"/>
    </location>
</feature>
<keyword evidence="4 7" id="KW-0067">ATP-binding</keyword>
<feature type="domain" description="Glutamate-ammonia ligase adenylyltransferase repeated" evidence="8">
    <location>
        <begin position="566"/>
        <end position="808"/>
    </location>
</feature>
<reference evidence="10 11" key="1">
    <citation type="submission" date="2023-11" db="EMBL/GenBank/DDBJ databases">
        <title>Arctic aerobic anoxygenic photoheterotroph Sediminicoccus rosea KRV36 adapts its photosynthesis to long days of polar summer.</title>
        <authorList>
            <person name="Tomasch J."/>
            <person name="Kopejtka K."/>
            <person name="Bily T."/>
            <person name="Gardiner A.T."/>
            <person name="Gardian Z."/>
            <person name="Shivaramu S."/>
            <person name="Koblizek M."/>
            <person name="Engelhardt F."/>
            <person name="Kaftan D."/>
        </authorList>
    </citation>
    <scope>NUCLEOTIDE SEQUENCE [LARGE SCALE GENOMIC DNA]</scope>
    <source>
        <strain evidence="10 11">R-30</strain>
    </source>
</reference>
<evidence type="ECO:0000256" key="4">
    <source>
        <dbReference type="ARBA" id="ARBA00022840"/>
    </source>
</evidence>
<dbReference type="CDD" id="cd05401">
    <property type="entry name" value="NT_GlnE_GlnD_like"/>
    <property type="match status" value="2"/>
</dbReference>
<dbReference type="RefSeq" id="WP_318647228.1">
    <property type="nucleotide sequence ID" value="NZ_CP137852.1"/>
</dbReference>
<sequence length="976" mass="106683">MNETRPLYDPQAILLLRARLAEGDAAQQALAAREDAAPLLDVLAAHSPYLSDLCWAEAPSLLRLLDRGAEDAMRCALEPLTKADPAAPREAVMSLLRRAKRQGALVAAAADLAGLWPLDRVTGALSDLADLTIDFACAHLLLEAARRGQIKLARTKGEPRQITKGSGLIVLGMGKLGGRELNYSSDIDLLLLHDPDGASYHEEYGAAPYIRIARDLVRLMEERTSEGYVFRTDLRLRPDPAATPLCVSVPMALSYYESLGQNWERAAMIKARPVAGDRAAGEAFLRELRPFVWRRHLDFAAVADIHSIKRQIHLHKAERGAGGEIAVAGHDVKLGRGGIREIEFTVQVLQLIWGGRDPALRDPTTLGALSLLAAAGKMDRRAAADLADAYVFLRNTEHRLQMVHDRQTHRLPEEPEELARIASFMGYPDTAGFAEALTAHQRRVQGHYSHLFEAAPRLTAPEAAGNLVFTGVEDDPETLQSLRGLGFREASSIAAMVRGWHHGRPRATRSERARELLTELMPALLAAFGRQREPEAAIARFDRLLGQLSAGVQFLSLLHRNPRLMDRLASLLGAAPQLADHLARRPSALEGLLAGSYAAPGEKPLAALPALLREARDLEDALEATRRLVTERIFEVDAAELEGRMDADSSGEARSAVGEAAICALLPAVERDFARRFGRVPGGQFAVLALGKLGGREMLPNSDLDLIFIYEHEAETEGSEGGQRSLAPSEYFIRLSHQVVAALTTPGRDGRAFEVDMRLRPSGNKGPVAVRLSAFARYHAEEAWTWERMALTRARVIAGPSALTRRIEAALDAALTEPRDAAAVLKDAALMRGRMLRELPADGPWDLKAMPGGLVEVEFIAQALTVAHAAEHPRLLRRTTRLVLGELGRAGLIEEREAATLIQAERLWRALLGLLRLTVGKWREPGLPVTVEEALRHGAGTLVHEEIQSLSHLRDVMQGHAEAVRASFLRHVGTLS</sequence>
<keyword evidence="1 7" id="KW-0808">Transferase</keyword>
<dbReference type="PANTHER" id="PTHR30621">
    <property type="entry name" value="GLUTAMINE SYNTHETASE ADENYLYLTRANSFERASE"/>
    <property type="match status" value="1"/>
</dbReference>
<feature type="domain" description="PII-uridylyltransferase/Glutamine-synthetase adenylyltransferase" evidence="9">
    <location>
        <begin position="307"/>
        <end position="452"/>
    </location>
</feature>
<feature type="region of interest" description="Adenylyl transferase" evidence="7">
    <location>
        <begin position="464"/>
        <end position="976"/>
    </location>
</feature>
<evidence type="ECO:0000256" key="2">
    <source>
        <dbReference type="ARBA" id="ARBA00022695"/>
    </source>
</evidence>
<dbReference type="Pfam" id="PF03710">
    <property type="entry name" value="GlnE"/>
    <property type="match status" value="2"/>
</dbReference>
<keyword evidence="5 7" id="KW-0460">Magnesium</keyword>
<keyword evidence="2 7" id="KW-0548">Nucleotidyltransferase</keyword>
<dbReference type="InterPro" id="IPR043519">
    <property type="entry name" value="NT_sf"/>
</dbReference>
<evidence type="ECO:0000256" key="6">
    <source>
        <dbReference type="ARBA" id="ARBA00023268"/>
    </source>
</evidence>
<dbReference type="Proteomes" id="UP001305521">
    <property type="component" value="Chromosome"/>
</dbReference>
<comment type="function">
    <text evidence="7">Involved in the regulation of glutamine synthetase GlnA, a key enzyme in the process to assimilate ammonia. When cellular nitrogen levels are high, the C-terminal adenylyl transferase (AT) inactivates GlnA by covalent transfer of an adenylyl group from ATP to specific tyrosine residue of GlnA, thus reducing its activity. Conversely, when nitrogen levels are low, the N-terminal adenylyl removase (AR) activates GlnA by removing the adenylyl group by phosphorolysis, increasing its activity. The regulatory region of GlnE binds the signal transduction protein PII (GlnB) which indicates the nitrogen status of the cell.</text>
</comment>
<evidence type="ECO:0000313" key="10">
    <source>
        <dbReference type="EMBL" id="WPB83252.1"/>
    </source>
</evidence>
<evidence type="ECO:0000256" key="1">
    <source>
        <dbReference type="ARBA" id="ARBA00022679"/>
    </source>
</evidence>
<proteinExistence type="inferred from homology"/>
<dbReference type="EMBL" id="CP137852">
    <property type="protein sequence ID" value="WPB83252.1"/>
    <property type="molecule type" value="Genomic_DNA"/>
</dbReference>
<gene>
    <name evidence="7" type="primary">glnE</name>
    <name evidence="10" type="ORF">R9Z33_14170</name>
</gene>
<comment type="cofactor">
    <cofactor evidence="7">
        <name>Mg(2+)</name>
        <dbReference type="ChEBI" id="CHEBI:18420"/>
    </cofactor>
</comment>
<evidence type="ECO:0000256" key="3">
    <source>
        <dbReference type="ARBA" id="ARBA00022741"/>
    </source>
</evidence>
<dbReference type="SUPFAM" id="SSF81301">
    <property type="entry name" value="Nucleotidyltransferase"/>
    <property type="match status" value="2"/>
</dbReference>
<evidence type="ECO:0000313" key="11">
    <source>
        <dbReference type="Proteomes" id="UP001305521"/>
    </source>
</evidence>
<keyword evidence="11" id="KW-1185">Reference proteome</keyword>
<dbReference type="HAMAP" id="MF_00802">
    <property type="entry name" value="GlnE"/>
    <property type="match status" value="1"/>
</dbReference>
<name>A0ABZ0PCC5_9PROT</name>
<protein>
    <recommendedName>
        <fullName evidence="7">Bifunctional glutamine synthetase adenylyltransferase/adenylyl-removing enzyme</fullName>
    </recommendedName>
    <alternativeName>
        <fullName evidence="7">ATP:glutamine synthetase adenylyltransferase</fullName>
    </alternativeName>
    <alternativeName>
        <fullName evidence="7">ATase</fullName>
    </alternativeName>
    <domain>
        <recommendedName>
            <fullName evidence="7">Glutamine synthetase adenylyl-L-tyrosine phosphorylase</fullName>
            <ecNumber evidence="7">2.7.7.89</ecNumber>
        </recommendedName>
        <alternativeName>
            <fullName evidence="7">Adenylyl removase</fullName>
            <shortName evidence="7">AR</shortName>
            <shortName evidence="7">AT-N</shortName>
        </alternativeName>
    </domain>
    <domain>
        <recommendedName>
            <fullName evidence="7">Glutamine synthetase adenylyl transferase</fullName>
            <ecNumber evidence="7">2.7.7.42</ecNumber>
        </recommendedName>
        <alternativeName>
            <fullName evidence="7">Adenylyl transferase</fullName>
            <shortName evidence="7">AT</shortName>
            <shortName evidence="7">AT-C</shortName>
        </alternativeName>
    </domain>
</protein>
<dbReference type="EC" id="2.7.7.42" evidence="7"/>
<dbReference type="SUPFAM" id="SSF81593">
    <property type="entry name" value="Nucleotidyltransferase substrate binding subunit/domain"/>
    <property type="match status" value="2"/>
</dbReference>
<dbReference type="Gene3D" id="1.20.120.330">
    <property type="entry name" value="Nucleotidyltransferases domain 2"/>
    <property type="match status" value="2"/>
</dbReference>
<evidence type="ECO:0000256" key="5">
    <source>
        <dbReference type="ARBA" id="ARBA00022842"/>
    </source>
</evidence>
<dbReference type="Gene3D" id="1.20.120.1510">
    <property type="match status" value="1"/>
</dbReference>
<dbReference type="EC" id="2.7.7.89" evidence="7"/>
<dbReference type="PANTHER" id="PTHR30621:SF0">
    <property type="entry name" value="BIFUNCTIONAL GLUTAMINE SYNTHETASE ADENYLYLTRANSFERASE_ADENYLYL-REMOVING ENZYME"/>
    <property type="match status" value="1"/>
</dbReference>
<organism evidence="10 11">
    <name type="scientific">Sediminicoccus rosea</name>
    <dbReference type="NCBI Taxonomy" id="1225128"/>
    <lineage>
        <taxon>Bacteria</taxon>
        <taxon>Pseudomonadati</taxon>
        <taxon>Pseudomonadota</taxon>
        <taxon>Alphaproteobacteria</taxon>
        <taxon>Acetobacterales</taxon>
        <taxon>Roseomonadaceae</taxon>
        <taxon>Sediminicoccus</taxon>
    </lineage>
</organism>
<dbReference type="InterPro" id="IPR005190">
    <property type="entry name" value="GlnE_rpt_dom"/>
</dbReference>
<dbReference type="NCBIfam" id="NF010706">
    <property type="entry name" value="PRK14108.1"/>
    <property type="match status" value="1"/>
</dbReference>
<dbReference type="Gene3D" id="3.30.460.10">
    <property type="entry name" value="Beta Polymerase, domain 2"/>
    <property type="match status" value="2"/>
</dbReference>
<evidence type="ECO:0000256" key="7">
    <source>
        <dbReference type="HAMAP-Rule" id="MF_00802"/>
    </source>
</evidence>
<feature type="domain" description="PII-uridylyltransferase/Glutamine-synthetase adenylyltransferase" evidence="9">
    <location>
        <begin position="846"/>
        <end position="966"/>
    </location>
</feature>
<accession>A0ABZ0PCC5</accession>